<feature type="transmembrane region" description="Helical" evidence="1">
    <location>
        <begin position="96"/>
        <end position="120"/>
    </location>
</feature>
<keyword evidence="1" id="KW-0472">Membrane</keyword>
<feature type="transmembrane region" description="Helical" evidence="1">
    <location>
        <begin position="18"/>
        <end position="40"/>
    </location>
</feature>
<feature type="transmembrane region" description="Helical" evidence="1">
    <location>
        <begin position="163"/>
        <end position="183"/>
    </location>
</feature>
<protein>
    <recommendedName>
        <fullName evidence="4">ABC-2 family transporter protein</fullName>
    </recommendedName>
</protein>
<evidence type="ECO:0000256" key="1">
    <source>
        <dbReference type="SAM" id="Phobius"/>
    </source>
</evidence>
<gene>
    <name evidence="2" type="ORF">H8716_00065</name>
</gene>
<feature type="transmembrane region" description="Helical" evidence="1">
    <location>
        <begin position="203"/>
        <end position="227"/>
    </location>
</feature>
<comment type="caution">
    <text evidence="2">The sequence shown here is derived from an EMBL/GenBank/DDBJ whole genome shotgun (WGS) entry which is preliminary data.</text>
</comment>
<evidence type="ECO:0000313" key="2">
    <source>
        <dbReference type="EMBL" id="MBC8571491.1"/>
    </source>
</evidence>
<accession>A0ABR7N545</accession>
<dbReference type="EMBL" id="JACRSZ010000001">
    <property type="protein sequence ID" value="MBC8571491.1"/>
    <property type="molecule type" value="Genomic_DNA"/>
</dbReference>
<evidence type="ECO:0000313" key="3">
    <source>
        <dbReference type="Proteomes" id="UP000657421"/>
    </source>
</evidence>
<reference evidence="2 3" key="1">
    <citation type="submission" date="2020-08" db="EMBL/GenBank/DDBJ databases">
        <title>Genome public.</title>
        <authorList>
            <person name="Liu C."/>
            <person name="Sun Q."/>
        </authorList>
    </citation>
    <scope>NUCLEOTIDE SEQUENCE [LARGE SCALE GENOMIC DNA]</scope>
    <source>
        <strain evidence="2 3">NSJ-46</strain>
    </source>
</reference>
<evidence type="ECO:0008006" key="4">
    <source>
        <dbReference type="Google" id="ProtNLM"/>
    </source>
</evidence>
<dbReference type="Proteomes" id="UP000657421">
    <property type="component" value="Unassembled WGS sequence"/>
</dbReference>
<dbReference type="RefSeq" id="WP_249306188.1">
    <property type="nucleotide sequence ID" value="NZ_JACRSZ010000001.1"/>
</dbReference>
<organism evidence="2 3">
    <name type="scientific">Jingyaoa shaoxingensis</name>
    <dbReference type="NCBI Taxonomy" id="2763671"/>
    <lineage>
        <taxon>Bacteria</taxon>
        <taxon>Bacillati</taxon>
        <taxon>Bacillota</taxon>
        <taxon>Clostridia</taxon>
        <taxon>Lachnospirales</taxon>
        <taxon>Lachnospiraceae</taxon>
        <taxon>Jingyaoa</taxon>
    </lineage>
</organism>
<keyword evidence="1" id="KW-1133">Transmembrane helix</keyword>
<name>A0ABR7N545_9FIRM</name>
<keyword evidence="1" id="KW-0812">Transmembrane</keyword>
<proteinExistence type="predicted"/>
<feature type="transmembrane region" description="Helical" evidence="1">
    <location>
        <begin position="132"/>
        <end position="151"/>
    </location>
</feature>
<sequence length="239" mass="27239">MLNLPIIRQDFKINRGRILVMFVLQMVSMLMAIGICEMKLIEISDIFWDTIPVMIIPMLLEMLLAYETITRCGEEGTMDLILATGIKPQKILFSKIFFIMVSGIVLVGAATLLGCLTRVYRLTGEWNRNSYLCLNAGAVGLQIFLGGFSYWMACRSGSLKKYILTGALIPMVLYGIYVIYYRIPQLFFLQYITVFSLFRQNWFAKGSVMSWIGIGILLILGILCFLLGNRAFYDHNFPE</sequence>
<keyword evidence="3" id="KW-1185">Reference proteome</keyword>